<dbReference type="Ensembl" id="ENSHCOT00000000978.1">
    <property type="protein sequence ID" value="ENSHCOP00000008035.1"/>
    <property type="gene ID" value="ENSHCOG00000010204.1"/>
</dbReference>
<keyword evidence="8" id="KW-1185">Reference proteome</keyword>
<evidence type="ECO:0000256" key="3">
    <source>
        <dbReference type="ARBA" id="ARBA00013252"/>
    </source>
</evidence>
<reference evidence="7" key="2">
    <citation type="submission" date="2025-09" db="UniProtKB">
        <authorList>
            <consortium name="Ensembl"/>
        </authorList>
    </citation>
    <scope>IDENTIFICATION</scope>
</reference>
<comment type="similarity">
    <text evidence="2">Belongs to the pterin-4-alpha-carbinolamine dehydratase family.</text>
</comment>
<evidence type="ECO:0000256" key="6">
    <source>
        <dbReference type="ARBA" id="ARBA00030497"/>
    </source>
</evidence>
<evidence type="ECO:0000313" key="7">
    <source>
        <dbReference type="Ensembl" id="ENSHCOP00000008035.1"/>
    </source>
</evidence>
<dbReference type="InterPro" id="IPR036428">
    <property type="entry name" value="PCD_sf"/>
</dbReference>
<dbReference type="CDD" id="cd00914">
    <property type="entry name" value="PCD_DCoH_subfamily_b"/>
    <property type="match status" value="1"/>
</dbReference>
<dbReference type="Gene3D" id="3.30.1360.20">
    <property type="entry name" value="Transcriptional coactivator/pterin dehydratase"/>
    <property type="match status" value="1"/>
</dbReference>
<protein>
    <recommendedName>
        <fullName evidence="3">4a-hydroxytetrahydrobiopterin dehydratase</fullName>
        <ecNumber evidence="3">4.2.1.96</ecNumber>
    </recommendedName>
    <alternativeName>
        <fullName evidence="6">4-alpha-hydroxy-tetrahydropterin dehydratase</fullName>
    </alternativeName>
</protein>
<dbReference type="AlphaFoldDB" id="A0A3Q2XT45"/>
<dbReference type="PANTHER" id="PTHR12599">
    <property type="entry name" value="PTERIN-4-ALPHA-CARBINOLAMINE DEHYDRATASE"/>
    <property type="match status" value="1"/>
</dbReference>
<sequence>MIFLPLSIMERLTEKEIDTLLQNLEGWTYLEGSITKLFTFKDFKEAFATMTRIAFECEAQNHHPEWENIYSSLTIKLNTHDVGGVTKKDFQLARSIENIVNAN</sequence>
<keyword evidence="4" id="KW-0783">Tetrahydrobiopterin biosynthesis</keyword>
<name>A0A3Q2XT45_HIPCM</name>
<dbReference type="Pfam" id="PF01329">
    <property type="entry name" value="Pterin_4a"/>
    <property type="match status" value="1"/>
</dbReference>
<dbReference type="PANTHER" id="PTHR12599:SF0">
    <property type="entry name" value="PTERIN-4-ALPHA-CARBINOLAMINE DEHYDRATASE"/>
    <property type="match status" value="1"/>
</dbReference>
<keyword evidence="5" id="KW-0456">Lyase</keyword>
<dbReference type="GO" id="GO:0008124">
    <property type="term" value="F:4-alpha-hydroxytetrahydrobiopterin dehydratase activity"/>
    <property type="evidence" value="ECO:0007669"/>
    <property type="project" value="UniProtKB-EC"/>
</dbReference>
<dbReference type="Proteomes" id="UP000264820">
    <property type="component" value="Unplaced"/>
</dbReference>
<reference evidence="7" key="1">
    <citation type="submission" date="2025-08" db="UniProtKB">
        <authorList>
            <consortium name="Ensembl"/>
        </authorList>
    </citation>
    <scope>IDENTIFICATION</scope>
</reference>
<dbReference type="SUPFAM" id="SSF55248">
    <property type="entry name" value="PCD-like"/>
    <property type="match status" value="1"/>
</dbReference>
<dbReference type="HAMAP" id="MF_00434">
    <property type="entry name" value="Pterin_4_alpha"/>
    <property type="match status" value="1"/>
</dbReference>
<proteinExistence type="inferred from homology"/>
<evidence type="ECO:0000256" key="1">
    <source>
        <dbReference type="ARBA" id="ARBA00001554"/>
    </source>
</evidence>
<dbReference type="NCBIfam" id="NF002018">
    <property type="entry name" value="PRK00823.1-3"/>
    <property type="match status" value="1"/>
</dbReference>
<evidence type="ECO:0000313" key="8">
    <source>
        <dbReference type="Proteomes" id="UP000264820"/>
    </source>
</evidence>
<evidence type="ECO:0000256" key="5">
    <source>
        <dbReference type="ARBA" id="ARBA00023239"/>
    </source>
</evidence>
<comment type="catalytic activity">
    <reaction evidence="1">
        <text>(4aS,6R)-4a-hydroxy-L-erythro-5,6,7,8-tetrahydrobiopterin = (6R)-L-erythro-6,7-dihydrobiopterin + H2O</text>
        <dbReference type="Rhea" id="RHEA:11920"/>
        <dbReference type="ChEBI" id="CHEBI:15377"/>
        <dbReference type="ChEBI" id="CHEBI:15642"/>
        <dbReference type="ChEBI" id="CHEBI:43120"/>
        <dbReference type="EC" id="4.2.1.96"/>
    </reaction>
</comment>
<dbReference type="InterPro" id="IPR001533">
    <property type="entry name" value="Pterin_deHydtase"/>
</dbReference>
<accession>A0A3Q2XT45</accession>
<dbReference type="GO" id="GO:0006729">
    <property type="term" value="P:tetrahydrobiopterin biosynthetic process"/>
    <property type="evidence" value="ECO:0007669"/>
    <property type="project" value="UniProtKB-KW"/>
</dbReference>
<evidence type="ECO:0000256" key="2">
    <source>
        <dbReference type="ARBA" id="ARBA00006472"/>
    </source>
</evidence>
<dbReference type="EC" id="4.2.1.96" evidence="3"/>
<dbReference type="GeneTree" id="ENSGT00390000007221"/>
<organism evidence="7 8">
    <name type="scientific">Hippocampus comes</name>
    <name type="common">Tiger tail seahorse</name>
    <dbReference type="NCBI Taxonomy" id="109280"/>
    <lineage>
        <taxon>Eukaryota</taxon>
        <taxon>Metazoa</taxon>
        <taxon>Chordata</taxon>
        <taxon>Craniata</taxon>
        <taxon>Vertebrata</taxon>
        <taxon>Euteleostomi</taxon>
        <taxon>Actinopterygii</taxon>
        <taxon>Neopterygii</taxon>
        <taxon>Teleostei</taxon>
        <taxon>Neoteleostei</taxon>
        <taxon>Acanthomorphata</taxon>
        <taxon>Syngnathiaria</taxon>
        <taxon>Syngnathiformes</taxon>
        <taxon>Syngnathoidei</taxon>
        <taxon>Syngnathidae</taxon>
        <taxon>Hippocampus</taxon>
    </lineage>
</organism>
<dbReference type="STRING" id="109280.ENSHCOP00000008035"/>
<evidence type="ECO:0000256" key="4">
    <source>
        <dbReference type="ARBA" id="ARBA00023007"/>
    </source>
</evidence>
<dbReference type="NCBIfam" id="NF002017">
    <property type="entry name" value="PRK00823.1-2"/>
    <property type="match status" value="1"/>
</dbReference>